<dbReference type="Pfam" id="PF00441">
    <property type="entry name" value="Acyl-CoA_dh_1"/>
    <property type="match status" value="1"/>
</dbReference>
<dbReference type="Pfam" id="PF02771">
    <property type="entry name" value="Acyl-CoA_dh_N"/>
    <property type="match status" value="1"/>
</dbReference>
<comment type="caution">
    <text evidence="13">The sequence shown here is derived from an EMBL/GenBank/DDBJ whole genome shotgun (WGS) entry which is preliminary data.</text>
</comment>
<dbReference type="Proteomes" id="UP000015525">
    <property type="component" value="Unassembled WGS sequence"/>
</dbReference>
<comment type="similarity">
    <text evidence="3 8">Belongs to the acyl-CoA dehydrogenase family.</text>
</comment>
<dbReference type="InterPro" id="IPR009100">
    <property type="entry name" value="AcylCoA_DH/oxidase_NM_dom_sf"/>
</dbReference>
<evidence type="ECO:0000259" key="12">
    <source>
        <dbReference type="Pfam" id="PF02771"/>
    </source>
</evidence>
<reference evidence="13 14" key="1">
    <citation type="journal article" date="2013" name="Genome Announc.">
        <title>Draft Genome Sequence of Sphingobium quisquiliarum Strain P25T, a Novel Hexachlorocyclohexane (HCH)-Degrading Bacterium Isolated from an HCH Dumpsite.</title>
        <authorList>
            <person name="Kumar Singh A."/>
            <person name="Sangwan N."/>
            <person name="Sharma A."/>
            <person name="Gupta V."/>
            <person name="Khurana J.P."/>
            <person name="Lal R."/>
        </authorList>
    </citation>
    <scope>NUCLEOTIDE SEQUENCE [LARGE SCALE GENOMIC DNA]</scope>
    <source>
        <strain evidence="13 14">P25</strain>
    </source>
</reference>
<dbReference type="InterPro" id="IPR052547">
    <property type="entry name" value="Mito_Isobutyryl-CoADH"/>
</dbReference>
<feature type="domain" description="Acyl-CoA dehydrogenase/oxidase N-terminal" evidence="12">
    <location>
        <begin position="36"/>
        <end position="143"/>
    </location>
</feature>
<dbReference type="PROSITE" id="PS00073">
    <property type="entry name" value="ACYL_COA_DH_2"/>
    <property type="match status" value="1"/>
</dbReference>
<dbReference type="PATRIC" id="fig|1329909.3.peg.359"/>
<evidence type="ECO:0000256" key="5">
    <source>
        <dbReference type="ARBA" id="ARBA00022630"/>
    </source>
</evidence>
<dbReference type="PANTHER" id="PTHR43831:SF1">
    <property type="entry name" value="ISOBUTYRYL-COA DEHYDROGENASE, MITOCHONDRIAL"/>
    <property type="match status" value="1"/>
</dbReference>
<evidence type="ECO:0000256" key="8">
    <source>
        <dbReference type="RuleBase" id="RU362125"/>
    </source>
</evidence>
<evidence type="ECO:0000256" key="9">
    <source>
        <dbReference type="SAM" id="MobiDB-lite"/>
    </source>
</evidence>
<dbReference type="PANTHER" id="PTHR43831">
    <property type="entry name" value="ISOBUTYRYL-COA DEHYDROGENASE"/>
    <property type="match status" value="1"/>
</dbReference>
<dbReference type="SUPFAM" id="SSF56645">
    <property type="entry name" value="Acyl-CoA dehydrogenase NM domain-like"/>
    <property type="match status" value="1"/>
</dbReference>
<organism evidence="13 14">
    <name type="scientific">Sphingobium quisquiliarum P25</name>
    <dbReference type="NCBI Taxonomy" id="1329909"/>
    <lineage>
        <taxon>Bacteria</taxon>
        <taxon>Pseudomonadati</taxon>
        <taxon>Pseudomonadota</taxon>
        <taxon>Alphaproteobacteria</taxon>
        <taxon>Sphingomonadales</taxon>
        <taxon>Sphingomonadaceae</taxon>
        <taxon>Sphingobium</taxon>
    </lineage>
</organism>
<keyword evidence="7 8" id="KW-0560">Oxidoreductase</keyword>
<feature type="domain" description="Acyl-CoA oxidase/dehydrogenase middle" evidence="11">
    <location>
        <begin position="151"/>
        <end position="244"/>
    </location>
</feature>
<dbReference type="GO" id="GO:0050660">
    <property type="term" value="F:flavin adenine dinucleotide binding"/>
    <property type="evidence" value="ECO:0007669"/>
    <property type="project" value="InterPro"/>
</dbReference>
<evidence type="ECO:0000256" key="3">
    <source>
        <dbReference type="ARBA" id="ARBA00009347"/>
    </source>
</evidence>
<dbReference type="EMBL" id="ATHO01000011">
    <property type="protein sequence ID" value="EQB14276.1"/>
    <property type="molecule type" value="Genomic_DNA"/>
</dbReference>
<feature type="region of interest" description="Disordered" evidence="9">
    <location>
        <begin position="1"/>
        <end position="28"/>
    </location>
</feature>
<dbReference type="InterPro" id="IPR037069">
    <property type="entry name" value="AcylCoA_DH/ox_N_sf"/>
</dbReference>
<evidence type="ECO:0000256" key="1">
    <source>
        <dbReference type="ARBA" id="ARBA00001974"/>
    </source>
</evidence>
<dbReference type="AlphaFoldDB" id="T0HD74"/>
<evidence type="ECO:0000259" key="10">
    <source>
        <dbReference type="Pfam" id="PF00441"/>
    </source>
</evidence>
<dbReference type="InterPro" id="IPR036250">
    <property type="entry name" value="AcylCo_DH-like_C"/>
</dbReference>
<comment type="pathway">
    <text evidence="2">Amino-acid degradation; L-valine degradation.</text>
</comment>
<dbReference type="SUPFAM" id="SSF47203">
    <property type="entry name" value="Acyl-CoA dehydrogenase C-terminal domain-like"/>
    <property type="match status" value="1"/>
</dbReference>
<keyword evidence="5 8" id="KW-0285">Flavoprotein</keyword>
<gene>
    <name evidence="13" type="ORF">L288_01935</name>
</gene>
<dbReference type="Pfam" id="PF02770">
    <property type="entry name" value="Acyl-CoA_dh_M"/>
    <property type="match status" value="1"/>
</dbReference>
<dbReference type="Gene3D" id="1.10.540.10">
    <property type="entry name" value="Acyl-CoA dehydrogenase/oxidase, N-terminal domain"/>
    <property type="match status" value="1"/>
</dbReference>
<dbReference type="GO" id="GO:0003995">
    <property type="term" value="F:acyl-CoA dehydrogenase activity"/>
    <property type="evidence" value="ECO:0007669"/>
    <property type="project" value="InterPro"/>
</dbReference>
<keyword evidence="6 8" id="KW-0274">FAD</keyword>
<name>T0HD74_9SPHN</name>
<evidence type="ECO:0000313" key="13">
    <source>
        <dbReference type="EMBL" id="EQB14276.1"/>
    </source>
</evidence>
<proteinExistence type="inferred from homology"/>
<dbReference type="FunFam" id="1.20.140.10:FF:000001">
    <property type="entry name" value="Acyl-CoA dehydrogenase"/>
    <property type="match status" value="1"/>
</dbReference>
<accession>T0HD74</accession>
<feature type="domain" description="Acyl-CoA dehydrogenase/oxidase C-terminal" evidence="10">
    <location>
        <begin position="256"/>
        <end position="405"/>
    </location>
</feature>
<evidence type="ECO:0000259" key="11">
    <source>
        <dbReference type="Pfam" id="PF02770"/>
    </source>
</evidence>
<keyword evidence="14" id="KW-1185">Reference proteome</keyword>
<dbReference type="InterPro" id="IPR046373">
    <property type="entry name" value="Acyl-CoA_Oxase/DH_mid-dom_sf"/>
</dbReference>
<keyword evidence="4" id="KW-0101">Branched-chain amino acid catabolism</keyword>
<dbReference type="InterPro" id="IPR006089">
    <property type="entry name" value="Acyl-CoA_DH_CS"/>
</dbReference>
<evidence type="ECO:0000256" key="4">
    <source>
        <dbReference type="ARBA" id="ARBA00022456"/>
    </source>
</evidence>
<dbReference type="InterPro" id="IPR013786">
    <property type="entry name" value="AcylCoA_DH/ox_N"/>
</dbReference>
<dbReference type="FunFam" id="2.40.110.10:FF:000001">
    <property type="entry name" value="Acyl-CoA dehydrogenase, mitochondrial"/>
    <property type="match status" value="1"/>
</dbReference>
<dbReference type="Gene3D" id="1.20.140.10">
    <property type="entry name" value="Butyryl-CoA Dehydrogenase, subunit A, domain 3"/>
    <property type="match status" value="1"/>
</dbReference>
<sequence>MAAQAAKARSSYRRWDDQAAKAEQQDSMTNQFDLTGEQREIQELARRFTADAITPHAAEWDEKHIFPRDTIRAAAELGFGGIYVSETSGGIGLGRLEAALIMEAMAYGCPSTSAFISIHNMGAWMIDRFGSQAVKDKYLPDLVPMDRMASYCLTEAGSGSDAAALKTRAVRDGDHYVVTGSKQFISGGGENDIYVTMVRTGGEGPKGISCLIIEKDMEGVSFGAQERKLGWHSQPTAQVNFDGVRVPLENLVGAEGEGFRIAMMGLDGGRLNIGACSLGGAQRCIDEALRYTKERQQFGQAIAGFQNTQFTLADMQTELEAARMLLYAAAVKVTENAPDKTRFAAMAKRLATDTGSAVADRALQLHGGYGYLMDYPVERFWRDLRVHSILEGTNQVMRMIVARDMLKQ</sequence>
<dbReference type="PROSITE" id="PS00072">
    <property type="entry name" value="ACYL_COA_DH_1"/>
    <property type="match status" value="1"/>
</dbReference>
<dbReference type="Gene3D" id="2.40.110.10">
    <property type="entry name" value="Butyryl-CoA Dehydrogenase, subunit A, domain 2"/>
    <property type="match status" value="1"/>
</dbReference>
<feature type="compositionally biased region" description="Basic and acidic residues" evidence="9">
    <location>
        <begin position="13"/>
        <end position="24"/>
    </location>
</feature>
<dbReference type="PIRSF" id="PIRSF016578">
    <property type="entry name" value="HsaA"/>
    <property type="match status" value="1"/>
</dbReference>
<comment type="cofactor">
    <cofactor evidence="1 8">
        <name>FAD</name>
        <dbReference type="ChEBI" id="CHEBI:57692"/>
    </cofactor>
</comment>
<dbReference type="InterPro" id="IPR006091">
    <property type="entry name" value="Acyl-CoA_Oxase/DH_mid-dom"/>
</dbReference>
<evidence type="ECO:0000256" key="2">
    <source>
        <dbReference type="ARBA" id="ARBA00005109"/>
    </source>
</evidence>
<dbReference type="InterPro" id="IPR009075">
    <property type="entry name" value="AcylCo_DH/oxidase_C"/>
</dbReference>
<dbReference type="GO" id="GO:0009083">
    <property type="term" value="P:branched-chain amino acid catabolic process"/>
    <property type="evidence" value="ECO:0007669"/>
    <property type="project" value="UniProtKB-KW"/>
</dbReference>
<protein>
    <submittedName>
        <fullName evidence="13">Acyl-CoA dehydrogenase</fullName>
    </submittedName>
</protein>
<evidence type="ECO:0000313" key="14">
    <source>
        <dbReference type="Proteomes" id="UP000015525"/>
    </source>
</evidence>
<evidence type="ECO:0000256" key="7">
    <source>
        <dbReference type="ARBA" id="ARBA00023002"/>
    </source>
</evidence>
<evidence type="ECO:0000256" key="6">
    <source>
        <dbReference type="ARBA" id="ARBA00022827"/>
    </source>
</evidence>